<accession>A0A431WJZ6</accession>
<organism evidence="6 7">
    <name type="scientific">Bacillus yapensis</name>
    <dbReference type="NCBI Taxonomy" id="2492960"/>
    <lineage>
        <taxon>Bacteria</taxon>
        <taxon>Bacillati</taxon>
        <taxon>Bacillota</taxon>
        <taxon>Bacilli</taxon>
        <taxon>Bacillales</taxon>
        <taxon>Bacillaceae</taxon>
        <taxon>Bacillus</taxon>
    </lineage>
</organism>
<dbReference type="SUPFAM" id="SSF55785">
    <property type="entry name" value="PYP-like sensor domain (PAS domain)"/>
    <property type="match status" value="2"/>
</dbReference>
<feature type="transmembrane region" description="Helical" evidence="1">
    <location>
        <begin position="7"/>
        <end position="25"/>
    </location>
</feature>
<feature type="transmembrane region" description="Helical" evidence="1">
    <location>
        <begin position="31"/>
        <end position="51"/>
    </location>
</feature>
<evidence type="ECO:0000259" key="3">
    <source>
        <dbReference type="PROSITE" id="PS50113"/>
    </source>
</evidence>
<dbReference type="Pfam" id="PF13426">
    <property type="entry name" value="PAS_9"/>
    <property type="match status" value="1"/>
</dbReference>
<dbReference type="InterPro" id="IPR029787">
    <property type="entry name" value="Nucleotide_cyclase"/>
</dbReference>
<dbReference type="InterPro" id="IPR035965">
    <property type="entry name" value="PAS-like_dom_sf"/>
</dbReference>
<dbReference type="InterPro" id="IPR013655">
    <property type="entry name" value="PAS_fold_3"/>
</dbReference>
<dbReference type="CDD" id="cd00130">
    <property type="entry name" value="PAS"/>
    <property type="match status" value="2"/>
</dbReference>
<feature type="domain" description="PAS" evidence="2">
    <location>
        <begin position="67"/>
        <end position="139"/>
    </location>
</feature>
<feature type="domain" description="EAL" evidence="4">
    <location>
        <begin position="489"/>
        <end position="741"/>
    </location>
</feature>
<protein>
    <submittedName>
        <fullName evidence="6">EAL domain-containing protein</fullName>
    </submittedName>
</protein>
<feature type="domain" description="PAS" evidence="2">
    <location>
        <begin position="194"/>
        <end position="263"/>
    </location>
</feature>
<dbReference type="InterPro" id="IPR000160">
    <property type="entry name" value="GGDEF_dom"/>
</dbReference>
<dbReference type="PROSITE" id="PS50112">
    <property type="entry name" value="PAS"/>
    <property type="match status" value="2"/>
</dbReference>
<evidence type="ECO:0000256" key="1">
    <source>
        <dbReference type="SAM" id="Phobius"/>
    </source>
</evidence>
<dbReference type="SMART" id="SM00267">
    <property type="entry name" value="GGDEF"/>
    <property type="match status" value="1"/>
</dbReference>
<evidence type="ECO:0000259" key="4">
    <source>
        <dbReference type="PROSITE" id="PS50883"/>
    </source>
</evidence>
<dbReference type="Gene3D" id="3.30.70.270">
    <property type="match status" value="1"/>
</dbReference>
<dbReference type="InterPro" id="IPR052155">
    <property type="entry name" value="Biofilm_reg_signaling"/>
</dbReference>
<reference evidence="6 7" key="1">
    <citation type="submission" date="2018-12" db="EMBL/GenBank/DDBJ databases">
        <title>Bacillus yapensis draft genome sequence.</title>
        <authorList>
            <person name="Yu L."/>
            <person name="Xu X."/>
            <person name="Tang X."/>
        </authorList>
    </citation>
    <scope>NUCLEOTIDE SEQUENCE [LARGE SCALE GENOMIC DNA]</scope>
    <source>
        <strain evidence="6 7">XXST-01</strain>
    </source>
</reference>
<dbReference type="FunFam" id="3.30.70.270:FF:000001">
    <property type="entry name" value="Diguanylate cyclase domain protein"/>
    <property type="match status" value="1"/>
</dbReference>
<dbReference type="InterPro" id="IPR000014">
    <property type="entry name" value="PAS"/>
</dbReference>
<dbReference type="InterPro" id="IPR001610">
    <property type="entry name" value="PAC"/>
</dbReference>
<feature type="domain" description="PAC" evidence="3">
    <location>
        <begin position="141"/>
        <end position="193"/>
    </location>
</feature>
<dbReference type="InterPro" id="IPR000700">
    <property type="entry name" value="PAS-assoc_C"/>
</dbReference>
<dbReference type="SMART" id="SM00091">
    <property type="entry name" value="PAS"/>
    <property type="match status" value="2"/>
</dbReference>
<evidence type="ECO:0000313" key="6">
    <source>
        <dbReference type="EMBL" id="RTR35816.1"/>
    </source>
</evidence>
<dbReference type="InterPro" id="IPR001633">
    <property type="entry name" value="EAL_dom"/>
</dbReference>
<dbReference type="NCBIfam" id="TIGR00254">
    <property type="entry name" value="GGDEF"/>
    <property type="match status" value="1"/>
</dbReference>
<dbReference type="SUPFAM" id="SSF141868">
    <property type="entry name" value="EAL domain-like"/>
    <property type="match status" value="1"/>
</dbReference>
<dbReference type="PANTHER" id="PTHR44757">
    <property type="entry name" value="DIGUANYLATE CYCLASE DGCP"/>
    <property type="match status" value="1"/>
</dbReference>
<dbReference type="PROSITE" id="PS50887">
    <property type="entry name" value="GGDEF"/>
    <property type="match status" value="1"/>
</dbReference>
<dbReference type="OrthoDB" id="9759607at2"/>
<sequence>MKYIGRISSIIPILVINIWLLKLTMKYDGVLYFLFSLLLTVLASIITWVLGGQFDKAKFYYHELQKEKENLQQIFDSVDATIWSNNIVEQRLYVSKGVEKISGYSVQQFFEDYNFWLSIFLPEDRPNLDQFYERVLTGKSDYVEARFIHANGKIHWAYVSGAPIKGKDNEVIKINGVVVDITSKKETMERLRESESRYRSVVELSPNLLFIYQDKSLVYANPATTKLLGMEISELIGRTPFEFIHPTFLEMAISRTKEILQQKRTTDSKEYKIVKPNGEIAYLELLGKEIPYNGQSAIMVVGTDVTAKKQQQEKIEFMAFHDALTGLPNRYMYNESLEKALERCKQDHLGLAVMFIDVDHFKFVNDTMGHEAGDKLLKKISERLLKNVRDGDLVARPGGDEFTILLENVEERLVRNIAQRIIHAFAAPFTINNKGIYTSISIGVSLFPIDGDDKETLNSKADIAMYFAKKSGKNKYQLFNEHGDVLARKLQLEQDFRSAIELNEFYLEYQPCVELKTGTVYCVEALVRWKHPILGIIPPNEFIPIMEETGWIVNLGTWVLNEACRQNIEWQKLGINVKVAVNVSSMQFEAENFVAGVKQALLEHKMQADFLEIEITESVMQNVEKSTRIIQELKELGVKISIDDFGTGYSSLSLLSSLSIDHVKIDKSFIDGIISNSNIASVVKKMIEMGESLNFDLIAEGIEVEEQADFLIENGCRYGQGYYFSRPVSPDEIKKLFMQMW</sequence>
<dbReference type="Proteomes" id="UP000271374">
    <property type="component" value="Unassembled WGS sequence"/>
</dbReference>
<dbReference type="CDD" id="cd01948">
    <property type="entry name" value="EAL"/>
    <property type="match status" value="1"/>
</dbReference>
<dbReference type="RefSeq" id="WP_126406593.1">
    <property type="nucleotide sequence ID" value="NZ_RXNT01000002.1"/>
</dbReference>
<keyword evidence="1" id="KW-1133">Transmembrane helix</keyword>
<keyword evidence="1" id="KW-0812">Transmembrane</keyword>
<feature type="domain" description="GGDEF" evidence="5">
    <location>
        <begin position="349"/>
        <end position="481"/>
    </location>
</feature>
<dbReference type="CDD" id="cd01949">
    <property type="entry name" value="GGDEF"/>
    <property type="match status" value="1"/>
</dbReference>
<comment type="caution">
    <text evidence="6">The sequence shown here is derived from an EMBL/GenBank/DDBJ whole genome shotgun (WGS) entry which is preliminary data.</text>
</comment>
<name>A0A431WJZ6_9BACI</name>
<evidence type="ECO:0000313" key="7">
    <source>
        <dbReference type="Proteomes" id="UP000271374"/>
    </source>
</evidence>
<evidence type="ECO:0000259" key="2">
    <source>
        <dbReference type="PROSITE" id="PS50112"/>
    </source>
</evidence>
<dbReference type="PANTHER" id="PTHR44757:SF2">
    <property type="entry name" value="BIOFILM ARCHITECTURE MAINTENANCE PROTEIN MBAA"/>
    <property type="match status" value="1"/>
</dbReference>
<dbReference type="PROSITE" id="PS50113">
    <property type="entry name" value="PAC"/>
    <property type="match status" value="1"/>
</dbReference>
<keyword evidence="1" id="KW-0472">Membrane</keyword>
<dbReference type="AlphaFoldDB" id="A0A431WJZ6"/>
<dbReference type="InterPro" id="IPR035919">
    <property type="entry name" value="EAL_sf"/>
</dbReference>
<dbReference type="PROSITE" id="PS50883">
    <property type="entry name" value="EAL"/>
    <property type="match status" value="1"/>
</dbReference>
<dbReference type="SMART" id="SM00052">
    <property type="entry name" value="EAL"/>
    <property type="match status" value="1"/>
</dbReference>
<dbReference type="Pfam" id="PF00563">
    <property type="entry name" value="EAL"/>
    <property type="match status" value="1"/>
</dbReference>
<dbReference type="EMBL" id="RXNT01000002">
    <property type="protein sequence ID" value="RTR35816.1"/>
    <property type="molecule type" value="Genomic_DNA"/>
</dbReference>
<dbReference type="InterPro" id="IPR043128">
    <property type="entry name" value="Rev_trsase/Diguanyl_cyclase"/>
</dbReference>
<evidence type="ECO:0000259" key="5">
    <source>
        <dbReference type="PROSITE" id="PS50887"/>
    </source>
</evidence>
<dbReference type="Gene3D" id="3.30.450.20">
    <property type="entry name" value="PAS domain"/>
    <property type="match status" value="2"/>
</dbReference>
<dbReference type="SUPFAM" id="SSF55073">
    <property type="entry name" value="Nucleotide cyclase"/>
    <property type="match status" value="1"/>
</dbReference>
<dbReference type="SMART" id="SM00086">
    <property type="entry name" value="PAC"/>
    <property type="match status" value="2"/>
</dbReference>
<keyword evidence="7" id="KW-1185">Reference proteome</keyword>
<dbReference type="Pfam" id="PF08447">
    <property type="entry name" value="PAS_3"/>
    <property type="match status" value="1"/>
</dbReference>
<dbReference type="NCBIfam" id="TIGR00229">
    <property type="entry name" value="sensory_box"/>
    <property type="match status" value="2"/>
</dbReference>
<dbReference type="Gene3D" id="3.20.20.450">
    <property type="entry name" value="EAL domain"/>
    <property type="match status" value="1"/>
</dbReference>
<dbReference type="Pfam" id="PF00990">
    <property type="entry name" value="GGDEF"/>
    <property type="match status" value="1"/>
</dbReference>
<gene>
    <name evidence="6" type="ORF">EKG37_04065</name>
</gene>
<proteinExistence type="predicted"/>